<sequence length="1089" mass="120342">MEWLPQGSCDDQGEFKSVTQAAYILNPTRTTQVCLDRSGMPDPSCRAATCHLLSTNGLMDVCENGGRCVGDVRHRLCDCSRTGYHGFRCHLPGRTRNETACTLGRDIAMYALSVLHDENQSELLRMQMNKVISLHGDENAGVFVPSCDSSGRFEFRGCVHPRARGEMPTCYCATADGQMVGDDVSLMTPPEGCEGDRPHGNGTSGMDNRPQGNRPQRATGNTEREPMNQAQGNRPSMPNGMSGLSGNAVIRCSCDVGYSGKYCDMNKESRSLCEFMASAFDSLNILTIEMTGQVSIAQMAAIMNVTSPYTFPHKNNEYFVRPDCTAEGGFASSAVCFYNVRTREKDDCFCWAANGPDFQREVAPEEDPFIVCSSDMHCANKIRDECPDLKCVGGYRTNLSGCPVCECKHPCEDLHCEQGERCYINSSKCHMMSMGLLSMMGSSMSKEDYKTKGCAMCVPVHKPGVCPDHNMATYGSIIGGGLGYAMSHGGSDGVDDNSSGNKDDDNDSAMKMEKERMCRTACRDDADCPGKKKCCGLCGSRCVDPVETFTCSEESAKMSAYIEFLKEVEKAIVQSQSMAEPLDRDTLTTLNRINSVPHIWRPSCESDGHLFKPLQCEYSLQEVSGRGKPTPYRCFCVDRLGMRVPGTEGVDHNDPSACTTKPGVCPYLTYGQGESDNNMHTCTSDVDCLGKNKCCSNGVGMVCVPSSKEPKMATTDRLMTGLCKINSTQCKGLCSGDWGTDGYSCRCTLRGRYGPFCEQTISAEGPRFDTVCRKKNVARYVFEHQFAQHETKPQGMVLLYEDYISQMYEMVEDYDWTEEELTMVKYECTRDGGFQPMQCVRDVNTWQDIACYCVDENGSELIGTRKHVKEGRPRCGGDGERMCPAGYPLHGSDGDMLRCGENVDGCPRGYSCTRGAYGRQHCCLTKEGARNVCQLPVDVGMECGPDMRGIAPGTRYYFNGKQCVAFQYKGCGGNRNHFRSMESCEERCKEKVHEGSCPARPFQVLVNSRDGANCKNHCSEDKDCDDSYKCCQSTCGRHCFPAIVDPLQSLWEQLWDISARHIKIMNCLLFVHKALACLKVEVLHKQINC</sequence>
<dbReference type="GO" id="GO:0004867">
    <property type="term" value="F:serine-type endopeptidase inhibitor activity"/>
    <property type="evidence" value="ECO:0007669"/>
    <property type="project" value="InterPro"/>
</dbReference>
<feature type="domain" description="Thyroglobulin type-1" evidence="6">
    <location>
        <begin position="98"/>
        <end position="193"/>
    </location>
</feature>
<reference evidence="8 9" key="1">
    <citation type="journal article" date="2021" name="Elife">
        <title>Chloroplast acquisition without the gene transfer in kleptoplastic sea slugs, Plakobranchus ocellatus.</title>
        <authorList>
            <person name="Maeda T."/>
            <person name="Takahashi S."/>
            <person name="Yoshida T."/>
            <person name="Shimamura S."/>
            <person name="Takaki Y."/>
            <person name="Nagai Y."/>
            <person name="Toyoda A."/>
            <person name="Suzuki Y."/>
            <person name="Arimoto A."/>
            <person name="Ishii H."/>
            <person name="Satoh N."/>
            <person name="Nishiyama T."/>
            <person name="Hasebe M."/>
            <person name="Maruyama T."/>
            <person name="Minagawa J."/>
            <person name="Obokata J."/>
            <person name="Shigenobu S."/>
        </authorList>
    </citation>
    <scope>NUCLEOTIDE SEQUENCE [LARGE SCALE GENOMIC DNA]</scope>
</reference>
<name>A0AAV4IFY7_9GAST</name>
<evidence type="ECO:0000256" key="2">
    <source>
        <dbReference type="PROSITE-ProRule" id="PRU00076"/>
    </source>
</evidence>
<dbReference type="SUPFAM" id="SSF57610">
    <property type="entry name" value="Thyroglobulin type-1 domain"/>
    <property type="match status" value="3"/>
</dbReference>
<dbReference type="Gene3D" id="4.10.800.10">
    <property type="entry name" value="Thyroglobulin type-1"/>
    <property type="match status" value="2"/>
</dbReference>
<dbReference type="SUPFAM" id="SSF57362">
    <property type="entry name" value="BPTI-like"/>
    <property type="match status" value="1"/>
</dbReference>
<feature type="region of interest" description="Disordered" evidence="3">
    <location>
        <begin position="183"/>
        <end position="238"/>
    </location>
</feature>
<organism evidence="8 9">
    <name type="scientific">Elysia marginata</name>
    <dbReference type="NCBI Taxonomy" id="1093978"/>
    <lineage>
        <taxon>Eukaryota</taxon>
        <taxon>Metazoa</taxon>
        <taxon>Spiralia</taxon>
        <taxon>Lophotrochozoa</taxon>
        <taxon>Mollusca</taxon>
        <taxon>Gastropoda</taxon>
        <taxon>Heterobranchia</taxon>
        <taxon>Euthyneura</taxon>
        <taxon>Panpulmonata</taxon>
        <taxon>Sacoglossa</taxon>
        <taxon>Placobranchoidea</taxon>
        <taxon>Plakobranchidae</taxon>
        <taxon>Elysia</taxon>
    </lineage>
</organism>
<evidence type="ECO:0000313" key="9">
    <source>
        <dbReference type="Proteomes" id="UP000762676"/>
    </source>
</evidence>
<dbReference type="SMART" id="SM00211">
    <property type="entry name" value="TY"/>
    <property type="match status" value="2"/>
</dbReference>
<feature type="domain" description="WAP" evidence="7">
    <location>
        <begin position="658"/>
        <end position="707"/>
    </location>
</feature>
<evidence type="ECO:0000259" key="7">
    <source>
        <dbReference type="PROSITE" id="PS51390"/>
    </source>
</evidence>
<keyword evidence="9" id="KW-1185">Reference proteome</keyword>
<dbReference type="SMART" id="SM00217">
    <property type="entry name" value="WAP"/>
    <property type="match status" value="3"/>
</dbReference>
<feature type="domain" description="EGF-like" evidence="4">
    <location>
        <begin position="51"/>
        <end position="90"/>
    </location>
</feature>
<feature type="domain" description="Thyroglobulin type-1" evidence="6">
    <location>
        <begin position="548"/>
        <end position="658"/>
    </location>
</feature>
<dbReference type="PROSITE" id="PS51390">
    <property type="entry name" value="WAP"/>
    <property type="match status" value="2"/>
</dbReference>
<feature type="domain" description="WAP" evidence="7">
    <location>
        <begin position="990"/>
        <end position="1043"/>
    </location>
</feature>
<keyword evidence="1" id="KW-1015">Disulfide bond</keyword>
<dbReference type="InterPro" id="IPR036880">
    <property type="entry name" value="Kunitz_BPTI_sf"/>
</dbReference>
<dbReference type="Proteomes" id="UP000762676">
    <property type="component" value="Unassembled WGS sequence"/>
</dbReference>
<dbReference type="PROSITE" id="PS51162">
    <property type="entry name" value="THYROGLOBULIN_1_2"/>
    <property type="match status" value="3"/>
</dbReference>
<evidence type="ECO:0000259" key="4">
    <source>
        <dbReference type="PROSITE" id="PS50026"/>
    </source>
</evidence>
<feature type="domain" description="Thyroglobulin type-1" evidence="6">
    <location>
        <begin position="821"/>
        <end position="875"/>
    </location>
</feature>
<dbReference type="AlphaFoldDB" id="A0AAV4IFY7"/>
<dbReference type="CDD" id="cd22593">
    <property type="entry name" value="Kunitz_conkunitzin"/>
    <property type="match status" value="1"/>
</dbReference>
<evidence type="ECO:0000259" key="6">
    <source>
        <dbReference type="PROSITE" id="PS51162"/>
    </source>
</evidence>
<proteinExistence type="predicted"/>
<dbReference type="InterPro" id="IPR000742">
    <property type="entry name" value="EGF"/>
</dbReference>
<dbReference type="Gene3D" id="4.10.410.10">
    <property type="entry name" value="Pancreatic trypsin inhibitor Kunitz domain"/>
    <property type="match status" value="1"/>
</dbReference>
<comment type="caution">
    <text evidence="8">The sequence shown here is derived from an EMBL/GenBank/DDBJ whole genome shotgun (WGS) entry which is preliminary data.</text>
</comment>
<dbReference type="PROSITE" id="PS50026">
    <property type="entry name" value="EGF_3"/>
    <property type="match status" value="1"/>
</dbReference>
<dbReference type="InterPro" id="IPR036645">
    <property type="entry name" value="Elafin-like_sf"/>
</dbReference>
<dbReference type="PROSITE" id="PS01186">
    <property type="entry name" value="EGF_2"/>
    <property type="match status" value="1"/>
</dbReference>
<dbReference type="CDD" id="cd00191">
    <property type="entry name" value="TY"/>
    <property type="match status" value="1"/>
</dbReference>
<dbReference type="SUPFAM" id="SSF57256">
    <property type="entry name" value="Elafin-like"/>
    <property type="match status" value="2"/>
</dbReference>
<dbReference type="SMART" id="SM00131">
    <property type="entry name" value="KU"/>
    <property type="match status" value="1"/>
</dbReference>
<evidence type="ECO:0000256" key="3">
    <source>
        <dbReference type="SAM" id="MobiDB-lite"/>
    </source>
</evidence>
<feature type="compositionally biased region" description="Polar residues" evidence="3">
    <location>
        <begin position="204"/>
        <end position="221"/>
    </location>
</feature>
<dbReference type="InterPro" id="IPR036857">
    <property type="entry name" value="Thyroglobulin_1_sf"/>
</dbReference>
<accession>A0AAV4IFY7</accession>
<evidence type="ECO:0000259" key="5">
    <source>
        <dbReference type="PROSITE" id="PS50279"/>
    </source>
</evidence>
<gene>
    <name evidence="8" type="ORF">ElyMa_004745100</name>
</gene>
<dbReference type="PROSITE" id="PS50279">
    <property type="entry name" value="BPTI_KUNITZ_2"/>
    <property type="match status" value="1"/>
</dbReference>
<dbReference type="InterPro" id="IPR000716">
    <property type="entry name" value="Thyroglobulin_1"/>
</dbReference>
<dbReference type="EMBL" id="BMAT01009523">
    <property type="protein sequence ID" value="GFS07973.1"/>
    <property type="molecule type" value="Genomic_DNA"/>
</dbReference>
<dbReference type="InterPro" id="IPR008197">
    <property type="entry name" value="WAP_dom"/>
</dbReference>
<dbReference type="PROSITE" id="PS00022">
    <property type="entry name" value="EGF_1"/>
    <property type="match status" value="1"/>
</dbReference>
<dbReference type="PANTHER" id="PTHR47769">
    <property type="entry name" value="WAP FOUR-DISULFIDE CORE DOMAIN PROTEIN 8"/>
    <property type="match status" value="1"/>
</dbReference>
<dbReference type="InterPro" id="IPR002223">
    <property type="entry name" value="Kunitz_BPTI"/>
</dbReference>
<feature type="domain" description="BPTI/Kunitz inhibitor" evidence="5">
    <location>
        <begin position="933"/>
        <end position="988"/>
    </location>
</feature>
<dbReference type="InterPro" id="IPR020901">
    <property type="entry name" value="Prtase_inh_Kunz-CS"/>
</dbReference>
<comment type="caution">
    <text evidence="2">Lacks conserved residue(s) required for the propagation of feature annotation.</text>
</comment>
<dbReference type="Pfam" id="PF00014">
    <property type="entry name" value="Kunitz_BPTI"/>
    <property type="match status" value="1"/>
</dbReference>
<keyword evidence="2" id="KW-0245">EGF-like domain</keyword>
<evidence type="ECO:0000313" key="8">
    <source>
        <dbReference type="EMBL" id="GFS07973.1"/>
    </source>
</evidence>
<dbReference type="PANTHER" id="PTHR47769:SF1">
    <property type="entry name" value="WAP FOUR-DISULFIDE CORE DOMAIN PROTEIN 8"/>
    <property type="match status" value="1"/>
</dbReference>
<evidence type="ECO:0000256" key="1">
    <source>
        <dbReference type="ARBA" id="ARBA00023157"/>
    </source>
</evidence>
<dbReference type="PROSITE" id="PS00280">
    <property type="entry name" value="BPTI_KUNITZ_1"/>
    <property type="match status" value="1"/>
</dbReference>
<dbReference type="GO" id="GO:0005576">
    <property type="term" value="C:extracellular region"/>
    <property type="evidence" value="ECO:0007669"/>
    <property type="project" value="InterPro"/>
</dbReference>
<dbReference type="Pfam" id="PF00095">
    <property type="entry name" value="WAP"/>
    <property type="match status" value="3"/>
</dbReference>
<dbReference type="Gene3D" id="4.10.75.10">
    <property type="entry name" value="Elafin-like"/>
    <property type="match status" value="3"/>
</dbReference>
<protein>
    <submittedName>
        <fullName evidence="8">Papilin</fullName>
    </submittedName>
</protein>
<dbReference type="Pfam" id="PF00086">
    <property type="entry name" value="Thyroglobulin_1"/>
    <property type="match status" value="3"/>
</dbReference>
<dbReference type="Gene3D" id="2.10.25.10">
    <property type="entry name" value="Laminin"/>
    <property type="match status" value="1"/>
</dbReference>